<dbReference type="Proteomes" id="UP000326759">
    <property type="component" value="Unassembled WGS sequence"/>
</dbReference>
<dbReference type="Pfam" id="PF15613">
    <property type="entry name" value="WSD"/>
    <property type="match status" value="1"/>
</dbReference>
<evidence type="ECO:0000256" key="11">
    <source>
        <dbReference type="ARBA" id="ARBA00068253"/>
    </source>
</evidence>
<dbReference type="Pfam" id="PF10537">
    <property type="entry name" value="WAC_Acf1_DNA_bd"/>
    <property type="match status" value="1"/>
</dbReference>
<dbReference type="EMBL" id="SEYY01025168">
    <property type="protein sequence ID" value="KAB7493629.1"/>
    <property type="molecule type" value="Genomic_DNA"/>
</dbReference>
<dbReference type="PANTHER" id="PTHR46510">
    <property type="entry name" value="BROMODOMAIN ADJACENT TO ZINC FINGER DOMAIN PROTEIN 1A"/>
    <property type="match status" value="1"/>
</dbReference>
<dbReference type="InterPro" id="IPR028941">
    <property type="entry name" value="WHIM2_dom"/>
</dbReference>
<dbReference type="PROSITE" id="PS50827">
    <property type="entry name" value="DDT"/>
    <property type="match status" value="1"/>
</dbReference>
<keyword evidence="6" id="KW-0805">Transcription regulation</keyword>
<dbReference type="GO" id="GO:0006338">
    <property type="term" value="P:chromatin remodeling"/>
    <property type="evidence" value="ECO:0007669"/>
    <property type="project" value="InterPro"/>
</dbReference>
<evidence type="ECO:0000256" key="15">
    <source>
        <dbReference type="SAM" id="Coils"/>
    </source>
</evidence>
<keyword evidence="2" id="KW-0597">Phosphoprotein</keyword>
<keyword evidence="3" id="KW-0479">Metal-binding</keyword>
<dbReference type="FunFam" id="3.30.40.10:FF:000300">
    <property type="entry name" value="Bromodomain adjacent to zinc finger domain protein 1A"/>
    <property type="match status" value="1"/>
</dbReference>
<evidence type="ECO:0000256" key="6">
    <source>
        <dbReference type="ARBA" id="ARBA00023015"/>
    </source>
</evidence>
<evidence type="ECO:0000259" key="20">
    <source>
        <dbReference type="PROSITE" id="PS51136"/>
    </source>
</evidence>
<evidence type="ECO:0000256" key="5">
    <source>
        <dbReference type="ARBA" id="ARBA00022833"/>
    </source>
</evidence>
<feature type="domain" description="PHD-type" evidence="18">
    <location>
        <begin position="1321"/>
        <end position="1366"/>
    </location>
</feature>
<dbReference type="InterPro" id="IPR013083">
    <property type="entry name" value="Znf_RING/FYVE/PHD"/>
</dbReference>
<keyword evidence="5" id="KW-0862">Zinc</keyword>
<feature type="region of interest" description="Disordered" evidence="16">
    <location>
        <begin position="1275"/>
        <end position="1315"/>
    </location>
</feature>
<feature type="region of interest" description="Disordered" evidence="16">
    <location>
        <begin position="1142"/>
        <end position="1181"/>
    </location>
</feature>
<dbReference type="InterPro" id="IPR013136">
    <property type="entry name" value="WSTF_Acf1_Cbp146"/>
</dbReference>
<dbReference type="InterPro" id="IPR018501">
    <property type="entry name" value="DDT_dom"/>
</dbReference>
<feature type="coiled-coil region" evidence="15">
    <location>
        <begin position="658"/>
        <end position="741"/>
    </location>
</feature>
<evidence type="ECO:0000256" key="8">
    <source>
        <dbReference type="ARBA" id="ARBA00023117"/>
    </source>
</evidence>
<keyword evidence="7 15" id="KW-0175">Coiled coil</keyword>
<proteinExistence type="predicted"/>
<dbReference type="PROSITE" id="PS51136">
    <property type="entry name" value="WAC"/>
    <property type="match status" value="1"/>
</dbReference>
<dbReference type="GO" id="GO:0008270">
    <property type="term" value="F:zinc ion binding"/>
    <property type="evidence" value="ECO:0007669"/>
    <property type="project" value="UniProtKB-KW"/>
</dbReference>
<feature type="compositionally biased region" description="Basic and acidic residues" evidence="16">
    <location>
        <begin position="860"/>
        <end position="874"/>
    </location>
</feature>
<comment type="caution">
    <text evidence="21">The sequence shown here is derived from an EMBL/GenBank/DDBJ whole genome shotgun (WGS) entry which is preliminary data.</text>
</comment>
<comment type="subcellular location">
    <subcellularLocation>
        <location evidence="1 14">Nucleus</location>
    </subcellularLocation>
</comment>
<dbReference type="GO" id="GO:0031445">
    <property type="term" value="P:regulation of heterochromatin formation"/>
    <property type="evidence" value="ECO:0007669"/>
    <property type="project" value="TreeGrafter"/>
</dbReference>
<dbReference type="PROSITE" id="PS01359">
    <property type="entry name" value="ZF_PHD_1"/>
    <property type="match status" value="2"/>
</dbReference>
<feature type="compositionally biased region" description="Acidic residues" evidence="16">
    <location>
        <begin position="1288"/>
        <end position="1315"/>
    </location>
</feature>
<feature type="compositionally biased region" description="Basic and acidic residues" evidence="16">
    <location>
        <begin position="816"/>
        <end position="838"/>
    </location>
</feature>
<feature type="domain" description="DDT" evidence="19">
    <location>
        <begin position="424"/>
        <end position="489"/>
    </location>
</feature>
<dbReference type="Gene3D" id="1.20.920.10">
    <property type="entry name" value="Bromodomain-like"/>
    <property type="match status" value="1"/>
</dbReference>
<dbReference type="PRINTS" id="PR00503">
    <property type="entry name" value="BROMODOMAIN"/>
</dbReference>
<evidence type="ECO:0000256" key="12">
    <source>
        <dbReference type="PROSITE-ProRule" id="PRU00035"/>
    </source>
</evidence>
<feature type="compositionally biased region" description="Polar residues" evidence="16">
    <location>
        <begin position="846"/>
        <end position="856"/>
    </location>
</feature>
<dbReference type="InterPro" id="IPR047171">
    <property type="entry name" value="BAZ1A"/>
</dbReference>
<dbReference type="PROSITE" id="PS50016">
    <property type="entry name" value="ZF_PHD_2"/>
    <property type="match status" value="2"/>
</dbReference>
<dbReference type="SMART" id="SM00249">
    <property type="entry name" value="PHD"/>
    <property type="match status" value="2"/>
</dbReference>
<evidence type="ECO:0000256" key="4">
    <source>
        <dbReference type="ARBA" id="ARBA00022771"/>
    </source>
</evidence>
<feature type="region of interest" description="Disordered" evidence="16">
    <location>
        <begin position="816"/>
        <end position="879"/>
    </location>
</feature>
<dbReference type="InterPro" id="IPR001965">
    <property type="entry name" value="Znf_PHD"/>
</dbReference>
<dbReference type="SUPFAM" id="SSF47370">
    <property type="entry name" value="Bromodomain"/>
    <property type="match status" value="1"/>
</dbReference>
<gene>
    <name evidence="21" type="primary">BAZ1A</name>
    <name evidence="21" type="ORF">Anas_05127</name>
</gene>
<dbReference type="Pfam" id="PF02791">
    <property type="entry name" value="DDT"/>
    <property type="match status" value="1"/>
</dbReference>
<dbReference type="GO" id="GO:0003677">
    <property type="term" value="F:DNA binding"/>
    <property type="evidence" value="ECO:0007669"/>
    <property type="project" value="TreeGrafter"/>
</dbReference>
<dbReference type="Pfam" id="PF00439">
    <property type="entry name" value="Bromodomain"/>
    <property type="match status" value="1"/>
</dbReference>
<dbReference type="InterPro" id="IPR001487">
    <property type="entry name" value="Bromodomain"/>
</dbReference>
<name>A0A5N5SJ37_9CRUS</name>
<evidence type="ECO:0000259" key="17">
    <source>
        <dbReference type="PROSITE" id="PS50014"/>
    </source>
</evidence>
<dbReference type="InterPro" id="IPR011011">
    <property type="entry name" value="Znf_FYVE_PHD"/>
</dbReference>
<keyword evidence="10 14" id="KW-0539">Nucleus</keyword>
<dbReference type="SUPFAM" id="SSF57903">
    <property type="entry name" value="FYVE/PHD zinc finger"/>
    <property type="match status" value="2"/>
</dbReference>
<dbReference type="GO" id="GO:0008623">
    <property type="term" value="C:CHRAC"/>
    <property type="evidence" value="ECO:0007669"/>
    <property type="project" value="TreeGrafter"/>
</dbReference>
<feature type="compositionally biased region" description="Basic and acidic residues" evidence="16">
    <location>
        <begin position="313"/>
        <end position="334"/>
    </location>
</feature>
<keyword evidence="8 12" id="KW-0103">Bromodomain</keyword>
<evidence type="ECO:0000256" key="3">
    <source>
        <dbReference type="ARBA" id="ARBA00022723"/>
    </source>
</evidence>
<dbReference type="GO" id="GO:0000228">
    <property type="term" value="C:nuclear chromosome"/>
    <property type="evidence" value="ECO:0007669"/>
    <property type="project" value="TreeGrafter"/>
</dbReference>
<evidence type="ECO:0000256" key="16">
    <source>
        <dbReference type="SAM" id="MobiDB-lite"/>
    </source>
</evidence>
<feature type="domain" description="Bromo" evidence="17">
    <location>
        <begin position="1415"/>
        <end position="1485"/>
    </location>
</feature>
<evidence type="ECO:0000256" key="9">
    <source>
        <dbReference type="ARBA" id="ARBA00023163"/>
    </source>
</evidence>
<evidence type="ECO:0000256" key="7">
    <source>
        <dbReference type="ARBA" id="ARBA00023054"/>
    </source>
</evidence>
<feature type="domain" description="WAC" evidence="20">
    <location>
        <begin position="22"/>
        <end position="128"/>
    </location>
</feature>
<evidence type="ECO:0000313" key="22">
    <source>
        <dbReference type="Proteomes" id="UP000326759"/>
    </source>
</evidence>
<reference evidence="21 22" key="1">
    <citation type="journal article" date="2019" name="PLoS Biol.">
        <title>Sex chromosomes control vertical transmission of feminizing Wolbachia symbionts in an isopod.</title>
        <authorList>
            <person name="Becking T."/>
            <person name="Chebbi M.A."/>
            <person name="Giraud I."/>
            <person name="Moumen B."/>
            <person name="Laverre T."/>
            <person name="Caubet Y."/>
            <person name="Peccoud J."/>
            <person name="Gilbert C."/>
            <person name="Cordaux R."/>
        </authorList>
    </citation>
    <scope>NUCLEOTIDE SEQUENCE [LARGE SCALE GENOMIC DNA]</scope>
    <source>
        <strain evidence="21">ANa2</strain>
        <tissue evidence="21">Whole body excluding digestive tract and cuticle</tissue>
    </source>
</reference>
<dbReference type="InterPro" id="IPR036427">
    <property type="entry name" value="Bromodomain-like_sf"/>
</dbReference>
<evidence type="ECO:0000256" key="10">
    <source>
        <dbReference type="ARBA" id="ARBA00023242"/>
    </source>
</evidence>
<dbReference type="GO" id="GO:0045740">
    <property type="term" value="P:positive regulation of DNA replication"/>
    <property type="evidence" value="ECO:0007669"/>
    <property type="project" value="TreeGrafter"/>
</dbReference>
<dbReference type="SMART" id="SM00297">
    <property type="entry name" value="BROMO"/>
    <property type="match status" value="1"/>
</dbReference>
<evidence type="ECO:0000256" key="1">
    <source>
        <dbReference type="ARBA" id="ARBA00004123"/>
    </source>
</evidence>
<feature type="compositionally biased region" description="Basic and acidic residues" evidence="16">
    <location>
        <begin position="1142"/>
        <end position="1159"/>
    </location>
</feature>
<evidence type="ECO:0000256" key="13">
    <source>
        <dbReference type="PROSITE-ProRule" id="PRU00146"/>
    </source>
</evidence>
<feature type="compositionally biased region" description="Polar residues" evidence="16">
    <location>
        <begin position="1171"/>
        <end position="1181"/>
    </location>
</feature>
<organism evidence="21 22">
    <name type="scientific">Armadillidium nasatum</name>
    <dbReference type="NCBI Taxonomy" id="96803"/>
    <lineage>
        <taxon>Eukaryota</taxon>
        <taxon>Metazoa</taxon>
        <taxon>Ecdysozoa</taxon>
        <taxon>Arthropoda</taxon>
        <taxon>Crustacea</taxon>
        <taxon>Multicrustacea</taxon>
        <taxon>Malacostraca</taxon>
        <taxon>Eumalacostraca</taxon>
        <taxon>Peracarida</taxon>
        <taxon>Isopoda</taxon>
        <taxon>Oniscidea</taxon>
        <taxon>Crinocheta</taxon>
        <taxon>Armadillidiidae</taxon>
        <taxon>Armadillidium</taxon>
    </lineage>
</organism>
<dbReference type="InterPro" id="IPR028942">
    <property type="entry name" value="WHIM1_dom"/>
</dbReference>
<keyword evidence="9" id="KW-0804">Transcription</keyword>
<dbReference type="InterPro" id="IPR019787">
    <property type="entry name" value="Znf_PHD-finger"/>
</dbReference>
<accession>A0A5N5SJ37</accession>
<dbReference type="Pfam" id="PF00628">
    <property type="entry name" value="PHD"/>
    <property type="match status" value="2"/>
</dbReference>
<feature type="region of interest" description="Disordered" evidence="16">
    <location>
        <begin position="303"/>
        <end position="345"/>
    </location>
</feature>
<dbReference type="Pfam" id="PF15612">
    <property type="entry name" value="WHIM1"/>
    <property type="match status" value="1"/>
</dbReference>
<evidence type="ECO:0000256" key="2">
    <source>
        <dbReference type="ARBA" id="ARBA00022553"/>
    </source>
</evidence>
<dbReference type="PROSITE" id="PS50014">
    <property type="entry name" value="BROMODOMAIN_2"/>
    <property type="match status" value="1"/>
</dbReference>
<sequence length="1524" mass="177326">MPLLHKKPFIKKKPNPSIKPTDKVFFCELTEEVFTDYDEFWERLVLLNALVWTCELTGRPNLTYHEALECEKKAKKCISNVSLALKKPLLYISTLTKRGRIIDTCDDIFVYIRDRYFVGEEVEAIVTKVIMPTKEQISDYQKSIDESDSDNDIQCITVNGKTENDDDDDEIFIVRDDHCKSSSVKSNPTNKLSEENEEYPPFPTVRYEVIEIEAWDYKEPKVHVVGWDQIRRSKSAFTREKCKLFVKQYMVLGHEGYWKIKDSIAKQFKIPDTKYNDIFVGNPPKFEESVLKKVPMQFQVVKKEKKPSSKTVKQREDKEKRDIKHENNKNEVDAKKKKKPIMTEEDREAARKFQLELKEKSKELIRKKLEQKKLETKFKKDVDKEMGRLMRIYEAEWWQKREDLECEDHKDLPKPHSFTCRIPMDNFGDFLMILDFVNSFANILELGDVYPDGITFEMLEQAFVTKEVAGVFNDVVQLLLGAIFSLQEEEDEEVEGDSNVDMASMNLEEHLESKCLINAVNVANKAATWSQQYQGLSLQKAPLDALTLSEILRLHILASGATNVANAFWRHVNRGGYKHTDDPGLQFKLDEPEIIKKLSTESLFDLAIEEKIKILTVLVSQILTYASVRDNIEEKVEKLRELSYNYKMYKFAIVRKEKEETNAKKQKIKDIKMKVEKKLFEQRMQGGTVDPQLDAEKAKIMMEELEEVEIEKETRATYKKREEAENKERDFIDQIETLTKEMKQFQLGQDRAFRRFWTFNTIPGLYVEDRNDNLGQCNDFPTPVRPVIYPKDNEELMEAIRAQAIRNVKIRNKEKEIEKNNSDKENENSFKTPTKTELKTPLLEKNSLQASNSNIVKPNIKNEESKEDTPSPKLDEEEEEIVDFVCLPEDEDENYHIENLKELHSKIFGLCSADPLTCPVHTLNHSRPKWAYYSTEEELGKLIENLNERGARESELKSNIILNKDKLLKSMQRMLSFSFETSQKDESQIDLKKCLKRNLNFPPDTPVDRILELTLRDMVLEIEEKIDNGMLGALKVPSRDAWRQGLVDGTTFLSNTHQDLDWGGKMRIKQFKSSLGMDTTEEDLVDSDEFVAKEGSSQAGVIKELSIAILQVAQALELKYLKDPLAESVKLQKKRKSLEERLISKYGNKKSETDGHHEASDEEEENHEVKSSNPLPKNIDNSLRTPFERWEKSLMACTSFSQLFLHLATLDDSITWKRSAVTKKRCRVCKRQNDPNSMLLCDGCDGGYHMSCLRPKLKSIPEGDWYCDKCKPKIKPKSPRKQRQVYNEEVEEEEEEDEGDEEMEDEEEDEDEGEEPEFINLEYCYACGLGGEIVLCDTCPKSFHLECVELRKIPRGNWSCPFCKDAALRQNSQSRVSINGNDDIQNKRNPKRSLEVMEDNVFHSEEVQKLIHKLMSHNDSGPFRKPIYRQDAPDYYEKIKKPMDLRTVKMRYNKNKYINDAEFIADVLLIFQNTQQYFDENSVEYKAGLKLSKYFLMKVRSSNLHSGGLIENEVQTTSKRKRHS</sequence>
<evidence type="ECO:0000256" key="14">
    <source>
        <dbReference type="PROSITE-ProRule" id="PRU00475"/>
    </source>
</evidence>
<dbReference type="Gene3D" id="3.30.40.10">
    <property type="entry name" value="Zinc/RING finger domain, C3HC4 (zinc finger)"/>
    <property type="match status" value="2"/>
</dbReference>
<dbReference type="GO" id="GO:0006355">
    <property type="term" value="P:regulation of DNA-templated transcription"/>
    <property type="evidence" value="ECO:0007669"/>
    <property type="project" value="TreeGrafter"/>
</dbReference>
<protein>
    <recommendedName>
        <fullName evidence="11">Bromodomain adjacent to zinc finger domain protein 1A</fullName>
    </recommendedName>
</protein>
<evidence type="ECO:0000313" key="21">
    <source>
        <dbReference type="EMBL" id="KAB7493629.1"/>
    </source>
</evidence>
<keyword evidence="22" id="KW-1185">Reference proteome</keyword>
<dbReference type="OrthoDB" id="332390at2759"/>
<evidence type="ECO:0000259" key="19">
    <source>
        <dbReference type="PROSITE" id="PS50827"/>
    </source>
</evidence>
<feature type="domain" description="PHD-type" evidence="18">
    <location>
        <begin position="1223"/>
        <end position="1273"/>
    </location>
</feature>
<evidence type="ECO:0000259" key="18">
    <source>
        <dbReference type="PROSITE" id="PS50016"/>
    </source>
</evidence>
<dbReference type="PANTHER" id="PTHR46510:SF1">
    <property type="entry name" value="BROMODOMAIN ADJACENT TO ZINC FINGER DOMAIN PROTEIN 1A"/>
    <property type="match status" value="1"/>
</dbReference>
<dbReference type="InterPro" id="IPR019786">
    <property type="entry name" value="Zinc_finger_PHD-type_CS"/>
</dbReference>
<dbReference type="SMART" id="SM00571">
    <property type="entry name" value="DDT"/>
    <property type="match status" value="1"/>
</dbReference>
<keyword evidence="4 13" id="KW-0863">Zinc-finger</keyword>